<comment type="caution">
    <text evidence="11">The sequence shown here is derived from an EMBL/GenBank/DDBJ whole genome shotgun (WGS) entry which is preliminary data.</text>
</comment>
<evidence type="ECO:0000256" key="7">
    <source>
        <dbReference type="RuleBase" id="RU003346"/>
    </source>
</evidence>
<feature type="domain" description="Major facilitator superfamily (MFS) profile" evidence="10">
    <location>
        <begin position="32"/>
        <end position="493"/>
    </location>
</feature>
<feature type="transmembrane region" description="Helical" evidence="9">
    <location>
        <begin position="351"/>
        <end position="372"/>
    </location>
</feature>
<dbReference type="GO" id="GO:0005351">
    <property type="term" value="F:carbohydrate:proton symporter activity"/>
    <property type="evidence" value="ECO:0007669"/>
    <property type="project" value="TreeGrafter"/>
</dbReference>
<feature type="region of interest" description="Disordered" evidence="8">
    <location>
        <begin position="544"/>
        <end position="568"/>
    </location>
</feature>
<dbReference type="AlphaFoldDB" id="A0AAD7Y536"/>
<dbReference type="Proteomes" id="UP001234581">
    <property type="component" value="Unassembled WGS sequence"/>
</dbReference>
<comment type="similarity">
    <text evidence="2 7">Belongs to the major facilitator superfamily. Sugar transporter (TC 2.A.1.1) family.</text>
</comment>
<dbReference type="NCBIfam" id="TIGR00879">
    <property type="entry name" value="SP"/>
    <property type="match status" value="1"/>
</dbReference>
<evidence type="ECO:0000313" key="12">
    <source>
        <dbReference type="Proteomes" id="UP001234581"/>
    </source>
</evidence>
<dbReference type="GeneID" id="83207637"/>
<dbReference type="PROSITE" id="PS50850">
    <property type="entry name" value="MFS"/>
    <property type="match status" value="1"/>
</dbReference>
<dbReference type="FunFam" id="1.20.1250.20:FF:000134">
    <property type="entry name" value="MFS sugar transporter protein"/>
    <property type="match status" value="1"/>
</dbReference>
<feature type="transmembrane region" description="Helical" evidence="9">
    <location>
        <begin position="283"/>
        <end position="304"/>
    </location>
</feature>
<evidence type="ECO:0000259" key="10">
    <source>
        <dbReference type="PROSITE" id="PS50850"/>
    </source>
</evidence>
<keyword evidence="5 9" id="KW-1133">Transmembrane helix</keyword>
<dbReference type="SUPFAM" id="SSF103473">
    <property type="entry name" value="MFS general substrate transporter"/>
    <property type="match status" value="1"/>
</dbReference>
<dbReference type="InterPro" id="IPR005828">
    <property type="entry name" value="MFS_sugar_transport-like"/>
</dbReference>
<accession>A0AAD7Y536</accession>
<proteinExistence type="inferred from homology"/>
<protein>
    <recommendedName>
        <fullName evidence="10">Major facilitator superfamily (MFS) profile domain-containing protein</fullName>
    </recommendedName>
</protein>
<feature type="transmembrane region" description="Helical" evidence="9">
    <location>
        <begin position="160"/>
        <end position="179"/>
    </location>
</feature>
<name>A0AAD7Y536_9FUNG</name>
<feature type="compositionally biased region" description="Low complexity" evidence="8">
    <location>
        <begin position="546"/>
        <end position="555"/>
    </location>
</feature>
<dbReference type="InterPro" id="IPR036259">
    <property type="entry name" value="MFS_trans_sf"/>
</dbReference>
<keyword evidence="3 7" id="KW-0813">Transport</keyword>
<dbReference type="PANTHER" id="PTHR48022">
    <property type="entry name" value="PLASTIDIC GLUCOSE TRANSPORTER 4"/>
    <property type="match status" value="1"/>
</dbReference>
<dbReference type="InterPro" id="IPR050360">
    <property type="entry name" value="MFS_Sugar_Transporters"/>
</dbReference>
<evidence type="ECO:0000256" key="6">
    <source>
        <dbReference type="ARBA" id="ARBA00023136"/>
    </source>
</evidence>
<evidence type="ECO:0000256" key="5">
    <source>
        <dbReference type="ARBA" id="ARBA00022989"/>
    </source>
</evidence>
<dbReference type="PROSITE" id="PS00217">
    <property type="entry name" value="SUGAR_TRANSPORT_2"/>
    <property type="match status" value="1"/>
</dbReference>
<dbReference type="PANTHER" id="PTHR48022:SF2">
    <property type="entry name" value="PLASTIDIC GLUCOSE TRANSPORTER 4"/>
    <property type="match status" value="1"/>
</dbReference>
<keyword evidence="12" id="KW-1185">Reference proteome</keyword>
<dbReference type="PROSITE" id="PS00216">
    <property type="entry name" value="SUGAR_TRANSPORT_1"/>
    <property type="match status" value="1"/>
</dbReference>
<evidence type="ECO:0000256" key="9">
    <source>
        <dbReference type="SAM" id="Phobius"/>
    </source>
</evidence>
<dbReference type="InterPro" id="IPR020846">
    <property type="entry name" value="MFS_dom"/>
</dbReference>
<reference evidence="11 12" key="1">
    <citation type="submission" date="2023-03" db="EMBL/GenBank/DDBJ databases">
        <title>Genome sequence of Lichtheimia ornata CBS 291.66.</title>
        <authorList>
            <person name="Mohabir J.T."/>
            <person name="Shea T.P."/>
            <person name="Kurbessoian T."/>
            <person name="Berby B."/>
            <person name="Fontaine J."/>
            <person name="Livny J."/>
            <person name="Gnirke A."/>
            <person name="Stajich J.E."/>
            <person name="Cuomo C.A."/>
        </authorList>
    </citation>
    <scope>NUCLEOTIDE SEQUENCE [LARGE SCALE GENOMIC DNA]</scope>
    <source>
        <strain evidence="11">CBS 291.66</strain>
    </source>
</reference>
<keyword evidence="4 9" id="KW-0812">Transmembrane</keyword>
<evidence type="ECO:0000256" key="2">
    <source>
        <dbReference type="ARBA" id="ARBA00010992"/>
    </source>
</evidence>
<feature type="transmembrane region" description="Helical" evidence="9">
    <location>
        <begin position="29"/>
        <end position="51"/>
    </location>
</feature>
<feature type="transmembrane region" description="Helical" evidence="9">
    <location>
        <begin position="102"/>
        <end position="120"/>
    </location>
</feature>
<evidence type="ECO:0000256" key="4">
    <source>
        <dbReference type="ARBA" id="ARBA00022692"/>
    </source>
</evidence>
<feature type="transmembrane region" description="Helical" evidence="9">
    <location>
        <begin position="316"/>
        <end position="339"/>
    </location>
</feature>
<keyword evidence="6 9" id="KW-0472">Membrane</keyword>
<dbReference type="PRINTS" id="PR00171">
    <property type="entry name" value="SUGRTRNSPORT"/>
</dbReference>
<dbReference type="InterPro" id="IPR005829">
    <property type="entry name" value="Sugar_transporter_CS"/>
</dbReference>
<evidence type="ECO:0000313" key="11">
    <source>
        <dbReference type="EMBL" id="KAJ8663940.1"/>
    </source>
</evidence>
<comment type="subcellular location">
    <subcellularLocation>
        <location evidence="1">Membrane</location>
        <topology evidence="1">Multi-pass membrane protein</topology>
    </subcellularLocation>
</comment>
<dbReference type="EMBL" id="JARTCD010000001">
    <property type="protein sequence ID" value="KAJ8663940.1"/>
    <property type="molecule type" value="Genomic_DNA"/>
</dbReference>
<feature type="transmembrane region" description="Helical" evidence="9">
    <location>
        <begin position="126"/>
        <end position="148"/>
    </location>
</feature>
<dbReference type="RefSeq" id="XP_058348852.1">
    <property type="nucleotide sequence ID" value="XM_058480329.1"/>
</dbReference>
<feature type="transmembrane region" description="Helical" evidence="9">
    <location>
        <begin position="403"/>
        <end position="428"/>
    </location>
</feature>
<evidence type="ECO:0000256" key="8">
    <source>
        <dbReference type="SAM" id="MobiDB-lite"/>
    </source>
</evidence>
<feature type="transmembrane region" description="Helical" evidence="9">
    <location>
        <begin position="440"/>
        <end position="462"/>
    </location>
</feature>
<sequence length="568" mass="63641">MKCLTFLRHHPPLGWDAKMQLFSSTKTRLIALCTFLSLGGFLFGYNLVAMASVMVMPNFLKHFRIVEELEVYTIIITTMMIGAVVGALLGGPLADFLGRRGLALFGSLLCMLGNLLLVAADEMAKIYAGRTLVGISVGMLSMVVPLYITEIATPSSRGRFIAFHQLCIVLGISVDFWITFGCTSLQTSRSWRIPLGVQLIPNAIYAIGLFFVPQSPRYLIQKHRDKEAIRTLAMIRGDGSTRHREVLMEFAEIKQRICFEERYTKKGYRELFRRSSDNNLRRVILACASLAFQQLTGANTLMLYSPLIFRAIGLNGHVATLFANAISGSVIVVSTLLPVCLIDRWHRRHGMIAGAVLSALWMAILAAISSVAGSRFSGMGDFYDHLSDQTTALFLHEPRASSVAFFVIFYLFLATYGCFWAPLGWIYPAELFPNGVRAKGFSIATAVNWFFTFGVTELSPIALTSIQWKVFLVYCIFSICIAVIVYLYFPETKGMSLEEIDLLFSANFRFYDPNLPHPRAANETLEQIDQRYIKDRRVLQFGHDYPTTSSPEPSTLPEDIIRNPTPIL</sequence>
<evidence type="ECO:0000256" key="1">
    <source>
        <dbReference type="ARBA" id="ARBA00004141"/>
    </source>
</evidence>
<evidence type="ECO:0000256" key="3">
    <source>
        <dbReference type="ARBA" id="ARBA00022448"/>
    </source>
</evidence>
<organism evidence="11 12">
    <name type="scientific">Lichtheimia ornata</name>
    <dbReference type="NCBI Taxonomy" id="688661"/>
    <lineage>
        <taxon>Eukaryota</taxon>
        <taxon>Fungi</taxon>
        <taxon>Fungi incertae sedis</taxon>
        <taxon>Mucoromycota</taxon>
        <taxon>Mucoromycotina</taxon>
        <taxon>Mucoromycetes</taxon>
        <taxon>Mucorales</taxon>
        <taxon>Lichtheimiaceae</taxon>
        <taxon>Lichtheimia</taxon>
    </lineage>
</organism>
<gene>
    <name evidence="11" type="ORF">O0I10_000215</name>
</gene>
<feature type="transmembrane region" description="Helical" evidence="9">
    <location>
        <begin position="191"/>
        <end position="212"/>
    </location>
</feature>
<feature type="transmembrane region" description="Helical" evidence="9">
    <location>
        <begin position="468"/>
        <end position="489"/>
    </location>
</feature>
<dbReference type="Pfam" id="PF00083">
    <property type="entry name" value="Sugar_tr"/>
    <property type="match status" value="1"/>
</dbReference>
<dbReference type="InterPro" id="IPR003663">
    <property type="entry name" value="Sugar/inositol_transpt"/>
</dbReference>
<dbReference type="Gene3D" id="1.20.1250.20">
    <property type="entry name" value="MFS general substrate transporter like domains"/>
    <property type="match status" value="1"/>
</dbReference>
<feature type="transmembrane region" description="Helical" evidence="9">
    <location>
        <begin position="71"/>
        <end position="90"/>
    </location>
</feature>
<dbReference type="GO" id="GO:0016020">
    <property type="term" value="C:membrane"/>
    <property type="evidence" value="ECO:0007669"/>
    <property type="project" value="UniProtKB-SubCell"/>
</dbReference>